<organism evidence="1 2">
    <name type="scientific">Durusdinium trenchii</name>
    <dbReference type="NCBI Taxonomy" id="1381693"/>
    <lineage>
        <taxon>Eukaryota</taxon>
        <taxon>Sar</taxon>
        <taxon>Alveolata</taxon>
        <taxon>Dinophyceae</taxon>
        <taxon>Suessiales</taxon>
        <taxon>Symbiodiniaceae</taxon>
        <taxon>Durusdinium</taxon>
    </lineage>
</organism>
<name>A0ABP0L5K0_9DINO</name>
<evidence type="ECO:0000313" key="2">
    <source>
        <dbReference type="Proteomes" id="UP001642464"/>
    </source>
</evidence>
<keyword evidence="2" id="KW-1185">Reference proteome</keyword>
<proteinExistence type="predicted"/>
<protein>
    <submittedName>
        <fullName evidence="1">Uncharacterized protein</fullName>
    </submittedName>
</protein>
<comment type="caution">
    <text evidence="1">The sequence shown here is derived from an EMBL/GenBank/DDBJ whole genome shotgun (WGS) entry which is preliminary data.</text>
</comment>
<sequence length="60" mass="6674">MEPPPDLEDVYRPFEDPGLKNVEEQTEFREHELGELGDLLGLVHTATLSTGVIEEEPAPS</sequence>
<evidence type="ECO:0000313" key="1">
    <source>
        <dbReference type="EMBL" id="CAK9033843.1"/>
    </source>
</evidence>
<accession>A0ABP0L5K0</accession>
<reference evidence="1 2" key="1">
    <citation type="submission" date="2024-02" db="EMBL/GenBank/DDBJ databases">
        <authorList>
            <person name="Chen Y."/>
            <person name="Shah S."/>
            <person name="Dougan E. K."/>
            <person name="Thang M."/>
            <person name="Chan C."/>
        </authorList>
    </citation>
    <scope>NUCLEOTIDE SEQUENCE [LARGE SCALE GENOMIC DNA]</scope>
</reference>
<gene>
    <name evidence="1" type="ORF">SCF082_LOCUS20662</name>
</gene>
<dbReference type="EMBL" id="CAXAMM010014470">
    <property type="protein sequence ID" value="CAK9033843.1"/>
    <property type="molecule type" value="Genomic_DNA"/>
</dbReference>
<dbReference type="Proteomes" id="UP001642464">
    <property type="component" value="Unassembled WGS sequence"/>
</dbReference>